<dbReference type="EMBL" id="RDQH01000341">
    <property type="protein sequence ID" value="RXH73423.1"/>
    <property type="molecule type" value="Genomic_DNA"/>
</dbReference>
<sequence>MKGEVMEMMILIMQKAESRLVKEKNVSLLSKQNTHLLGTDAEAVIRVVKNLRVCWDHHAALNMRDNNRFHCCSDGEKFKLNGWSCNVVTPIPKIQKEVKFTVPGKEGRKDEIISFSIVSRE</sequence>
<proteinExistence type="predicted"/>
<evidence type="ECO:0000313" key="2">
    <source>
        <dbReference type="Proteomes" id="UP000290289"/>
    </source>
</evidence>
<reference evidence="1 2" key="1">
    <citation type="submission" date="2018-10" db="EMBL/GenBank/DDBJ databases">
        <title>A high-quality apple genome assembly.</title>
        <authorList>
            <person name="Hu J."/>
        </authorList>
    </citation>
    <scope>NUCLEOTIDE SEQUENCE [LARGE SCALE GENOMIC DNA]</scope>
    <source>
        <strain evidence="2">cv. HFTH1</strain>
        <tissue evidence="1">Young leaf</tissue>
    </source>
</reference>
<name>A0A498HWZ4_MALDO</name>
<accession>A0A498HWZ4</accession>
<dbReference type="AlphaFoldDB" id="A0A498HWZ4"/>
<dbReference type="Proteomes" id="UP000290289">
    <property type="component" value="Chromosome 15"/>
</dbReference>
<comment type="caution">
    <text evidence="1">The sequence shown here is derived from an EMBL/GenBank/DDBJ whole genome shotgun (WGS) entry which is preliminary data.</text>
</comment>
<evidence type="ECO:0000313" key="1">
    <source>
        <dbReference type="EMBL" id="RXH73423.1"/>
    </source>
</evidence>
<organism evidence="1 2">
    <name type="scientific">Malus domestica</name>
    <name type="common">Apple</name>
    <name type="synonym">Pyrus malus</name>
    <dbReference type="NCBI Taxonomy" id="3750"/>
    <lineage>
        <taxon>Eukaryota</taxon>
        <taxon>Viridiplantae</taxon>
        <taxon>Streptophyta</taxon>
        <taxon>Embryophyta</taxon>
        <taxon>Tracheophyta</taxon>
        <taxon>Spermatophyta</taxon>
        <taxon>Magnoliopsida</taxon>
        <taxon>eudicotyledons</taxon>
        <taxon>Gunneridae</taxon>
        <taxon>Pentapetalae</taxon>
        <taxon>rosids</taxon>
        <taxon>fabids</taxon>
        <taxon>Rosales</taxon>
        <taxon>Rosaceae</taxon>
        <taxon>Amygdaloideae</taxon>
        <taxon>Maleae</taxon>
        <taxon>Malus</taxon>
    </lineage>
</organism>
<keyword evidence="2" id="KW-1185">Reference proteome</keyword>
<protein>
    <submittedName>
        <fullName evidence="1">Uncharacterized protein</fullName>
    </submittedName>
</protein>
<gene>
    <name evidence="1" type="ORF">DVH24_016245</name>
</gene>